<dbReference type="EMBL" id="UYSG01012727">
    <property type="protein sequence ID" value="VDL64983.1"/>
    <property type="molecule type" value="Genomic_DNA"/>
</dbReference>
<accession>A0A0R3SZH7</accession>
<dbReference type="WBParaSite" id="HDID_0001117301-mRNA-1">
    <property type="protein sequence ID" value="HDID_0001117301-mRNA-1"/>
    <property type="gene ID" value="HDID_0001117301"/>
</dbReference>
<evidence type="ECO:0000313" key="2">
    <source>
        <dbReference type="EMBL" id="VUZ43957.1"/>
    </source>
</evidence>
<dbReference type="Proteomes" id="UP000274504">
    <property type="component" value="Unassembled WGS sequence"/>
</dbReference>
<dbReference type="Proteomes" id="UP000321570">
    <property type="component" value="Unassembled WGS sequence"/>
</dbReference>
<dbReference type="EMBL" id="CABIJS010000122">
    <property type="protein sequence ID" value="VUZ43957.1"/>
    <property type="molecule type" value="Genomic_DNA"/>
</dbReference>
<organism evidence="5">
    <name type="scientific">Hymenolepis diminuta</name>
    <name type="common">Rat tapeworm</name>
    <dbReference type="NCBI Taxonomy" id="6216"/>
    <lineage>
        <taxon>Eukaryota</taxon>
        <taxon>Metazoa</taxon>
        <taxon>Spiralia</taxon>
        <taxon>Lophotrochozoa</taxon>
        <taxon>Platyhelminthes</taxon>
        <taxon>Cestoda</taxon>
        <taxon>Eucestoda</taxon>
        <taxon>Cyclophyllidea</taxon>
        <taxon>Hymenolepididae</taxon>
        <taxon>Hymenolepis</taxon>
    </lineage>
</organism>
<evidence type="ECO:0000313" key="5">
    <source>
        <dbReference type="WBParaSite" id="HDID_0001117301-mRNA-1"/>
    </source>
</evidence>
<name>A0A0R3SZH7_HYMDI</name>
<sequence length="123" mass="13947">MSSQPATKQTKPDMDLIVKGLELLAKNLFTEVEKCLDTCLSGDEDKWQPAVPLRPEFAHFLTKLREAVKNFSDFNDYVRERLYSSNVPSEKIAAALREEPELLKTFIRAVGEVTAYLEGLLVE</sequence>
<evidence type="ECO:0000313" key="3">
    <source>
        <dbReference type="Proteomes" id="UP000274504"/>
    </source>
</evidence>
<evidence type="ECO:0000313" key="1">
    <source>
        <dbReference type="EMBL" id="VDL64983.1"/>
    </source>
</evidence>
<reference evidence="2 4" key="3">
    <citation type="submission" date="2019-07" db="EMBL/GenBank/DDBJ databases">
        <authorList>
            <person name="Jastrzebski P J."/>
            <person name="Paukszto L."/>
            <person name="Jastrzebski P J."/>
        </authorList>
    </citation>
    <scope>NUCLEOTIDE SEQUENCE [LARGE SCALE GENOMIC DNA]</scope>
    <source>
        <strain evidence="2 4">WMS-il1</strain>
    </source>
</reference>
<reference evidence="5" key="1">
    <citation type="submission" date="2017-02" db="UniProtKB">
        <authorList>
            <consortium name="WormBaseParasite"/>
        </authorList>
    </citation>
    <scope>IDENTIFICATION</scope>
</reference>
<keyword evidence="4" id="KW-1185">Reference proteome</keyword>
<reference evidence="1 3" key="2">
    <citation type="submission" date="2018-11" db="EMBL/GenBank/DDBJ databases">
        <authorList>
            <consortium name="Pathogen Informatics"/>
        </authorList>
    </citation>
    <scope>NUCLEOTIDE SEQUENCE [LARGE SCALE GENOMIC DNA]</scope>
</reference>
<protein>
    <submittedName>
        <fullName evidence="5">Mediator complex subunit 10</fullName>
    </submittedName>
</protein>
<gene>
    <name evidence="1" type="ORF">HDID_LOCUS11170</name>
    <name evidence="2" type="ORF">WMSIL1_LOCUS4258</name>
</gene>
<dbReference type="AlphaFoldDB" id="A0A0R3SZH7"/>
<evidence type="ECO:0000313" key="4">
    <source>
        <dbReference type="Proteomes" id="UP000321570"/>
    </source>
</evidence>
<proteinExistence type="predicted"/>